<comment type="caution">
    <text evidence="7">The sequence shown here is derived from an EMBL/GenBank/DDBJ whole genome shotgun (WGS) entry which is preliminary data.</text>
</comment>
<dbReference type="Gene3D" id="3.40.605.10">
    <property type="entry name" value="Aldehyde Dehydrogenase, Chain A, domain 1"/>
    <property type="match status" value="1"/>
</dbReference>
<feature type="binding site" evidence="4">
    <location>
        <begin position="221"/>
        <end position="226"/>
    </location>
    <ligand>
        <name>NAD(+)</name>
        <dbReference type="ChEBI" id="CHEBI:57540"/>
    </ligand>
</feature>
<comment type="similarity">
    <text evidence="4">Belongs to the aldehyde dehydrogenase family. AstD subfamily.</text>
</comment>
<protein>
    <recommendedName>
        <fullName evidence="4">N-succinylglutamate 5-semialdehyde dehydrogenase</fullName>
        <ecNumber evidence="4">1.2.1.71</ecNumber>
    </recommendedName>
    <alternativeName>
        <fullName evidence="4">Succinylglutamic semialdehyde dehydrogenase</fullName>
        <shortName evidence="4">SGSD</shortName>
    </alternativeName>
</protein>
<feature type="domain" description="Aldehyde dehydrogenase" evidence="6">
    <location>
        <begin position="17"/>
        <end position="461"/>
    </location>
</feature>
<comment type="pathway">
    <text evidence="4">Amino-acid degradation; L-arginine degradation via AST pathway; L-glutamate and succinate from L-arginine: step 4/5.</text>
</comment>
<keyword evidence="3 4" id="KW-0520">NAD</keyword>
<proteinExistence type="inferred from homology"/>
<dbReference type="PROSITE" id="PS00687">
    <property type="entry name" value="ALDEHYDE_DEHYDR_GLU"/>
    <property type="match status" value="1"/>
</dbReference>
<feature type="active site" evidence="4">
    <location>
        <position position="278"/>
    </location>
</feature>
<evidence type="ECO:0000256" key="1">
    <source>
        <dbReference type="ARBA" id="ARBA00022503"/>
    </source>
</evidence>
<organism evidence="7 8">
    <name type="scientific">Pseudoalteromonas arctica</name>
    <dbReference type="NCBI Taxonomy" id="394751"/>
    <lineage>
        <taxon>Bacteria</taxon>
        <taxon>Pseudomonadati</taxon>
        <taxon>Pseudomonadota</taxon>
        <taxon>Gammaproteobacteria</taxon>
        <taxon>Alteromonadales</taxon>
        <taxon>Pseudoalteromonadaceae</taxon>
        <taxon>Pseudoalteromonas</taxon>
    </lineage>
</organism>
<dbReference type="SUPFAM" id="SSF53720">
    <property type="entry name" value="ALDH-like"/>
    <property type="match status" value="1"/>
</dbReference>
<dbReference type="EC" id="1.2.1.71" evidence="4"/>
<reference evidence="7 8" key="1">
    <citation type="submission" date="2020-04" db="EMBL/GenBank/DDBJ databases">
        <title>Genome Sequencing and Assembley of Pseudoalteromonas artica.</title>
        <authorList>
            <person name="Akerly B."/>
            <person name="Cook G."/>
        </authorList>
    </citation>
    <scope>NUCLEOTIDE SEQUENCE [LARGE SCALE GENOMIC DNA]</scope>
    <source>
        <strain evidence="7 8">NEC-BIFX-0059</strain>
    </source>
</reference>
<name>A0A7X9U5A0_9GAMM</name>
<dbReference type="InterPro" id="IPR017649">
    <property type="entry name" value="SuccinylGlu_semiald_DH_AstD"/>
</dbReference>
<dbReference type="InterPro" id="IPR016162">
    <property type="entry name" value="Ald_DH_N"/>
</dbReference>
<dbReference type="NCBIfam" id="NF006992">
    <property type="entry name" value="PRK09457.1"/>
    <property type="match status" value="1"/>
</dbReference>
<dbReference type="RefSeq" id="WP_170071424.1">
    <property type="nucleotide sequence ID" value="NZ_JABBCX010000002.1"/>
</dbReference>
<dbReference type="UniPathway" id="UPA00185">
    <property type="reaction ID" value="UER00282"/>
</dbReference>
<dbReference type="InterPro" id="IPR029510">
    <property type="entry name" value="Ald_DH_CS_GLU"/>
</dbReference>
<dbReference type="Pfam" id="PF00171">
    <property type="entry name" value="Aldedh"/>
    <property type="match status" value="1"/>
</dbReference>
<keyword evidence="2 4" id="KW-0560">Oxidoreductase</keyword>
<accession>A0A7X9U5A0</accession>
<evidence type="ECO:0000313" key="7">
    <source>
        <dbReference type="EMBL" id="NMF47814.1"/>
    </source>
</evidence>
<dbReference type="PROSITE" id="PS00070">
    <property type="entry name" value="ALDEHYDE_DEHYDR_CYS"/>
    <property type="match status" value="1"/>
</dbReference>
<dbReference type="Gene3D" id="3.40.309.10">
    <property type="entry name" value="Aldehyde Dehydrogenase, Chain A, domain 2"/>
    <property type="match status" value="1"/>
</dbReference>
<comment type="catalytic activity">
    <reaction evidence="4">
        <text>N-succinyl-L-glutamate 5-semialdehyde + NAD(+) + H2O = N-succinyl-L-glutamate + NADH + 2 H(+)</text>
        <dbReference type="Rhea" id="RHEA:10812"/>
        <dbReference type="ChEBI" id="CHEBI:15377"/>
        <dbReference type="ChEBI" id="CHEBI:15378"/>
        <dbReference type="ChEBI" id="CHEBI:57540"/>
        <dbReference type="ChEBI" id="CHEBI:57945"/>
        <dbReference type="ChEBI" id="CHEBI:58520"/>
        <dbReference type="ChEBI" id="CHEBI:58763"/>
        <dbReference type="EC" id="1.2.1.71"/>
    </reaction>
</comment>
<dbReference type="PANTHER" id="PTHR11699">
    <property type="entry name" value="ALDEHYDE DEHYDROGENASE-RELATED"/>
    <property type="match status" value="1"/>
</dbReference>
<dbReference type="CDD" id="cd07095">
    <property type="entry name" value="ALDH_SGSD_AstD"/>
    <property type="match status" value="1"/>
</dbReference>
<evidence type="ECO:0000256" key="2">
    <source>
        <dbReference type="ARBA" id="ARBA00023002"/>
    </source>
</evidence>
<evidence type="ECO:0000313" key="8">
    <source>
        <dbReference type="Proteomes" id="UP000519126"/>
    </source>
</evidence>
<dbReference type="HAMAP" id="MF_01174">
    <property type="entry name" value="Aldedh_AstD"/>
    <property type="match status" value="1"/>
</dbReference>
<dbReference type="InterPro" id="IPR015590">
    <property type="entry name" value="Aldehyde_DH_dom"/>
</dbReference>
<dbReference type="AlphaFoldDB" id="A0A7X9U5A0"/>
<dbReference type="GO" id="GO:0043824">
    <property type="term" value="F:succinylglutamate-semialdehyde dehydrogenase activity"/>
    <property type="evidence" value="ECO:0007669"/>
    <property type="project" value="UniProtKB-EC"/>
</dbReference>
<feature type="active site" evidence="4 5">
    <location>
        <position position="244"/>
    </location>
</feature>
<dbReference type="InterPro" id="IPR016161">
    <property type="entry name" value="Ald_DH/histidinol_DH"/>
</dbReference>
<dbReference type="Proteomes" id="UP000519126">
    <property type="component" value="Unassembled WGS sequence"/>
</dbReference>
<dbReference type="GO" id="GO:0019545">
    <property type="term" value="P:L-arginine catabolic process to succinate"/>
    <property type="evidence" value="ECO:0007669"/>
    <property type="project" value="UniProtKB-UniRule"/>
</dbReference>
<keyword evidence="1 4" id="KW-0056">Arginine metabolism</keyword>
<gene>
    <name evidence="4 7" type="primary">astD</name>
    <name evidence="7" type="ORF">HHL01_06435</name>
</gene>
<evidence type="ECO:0000256" key="3">
    <source>
        <dbReference type="ARBA" id="ARBA00023027"/>
    </source>
</evidence>
<dbReference type="FunFam" id="3.40.605.10:FF:000010">
    <property type="entry name" value="N-succinylglutamate 5-semialdehyde dehydrogenase"/>
    <property type="match status" value="1"/>
</dbReference>
<dbReference type="GO" id="GO:0019544">
    <property type="term" value="P:L-arginine catabolic process to L-glutamate"/>
    <property type="evidence" value="ECO:0007669"/>
    <property type="project" value="UniProtKB-UniRule"/>
</dbReference>
<evidence type="ECO:0000259" key="6">
    <source>
        <dbReference type="Pfam" id="PF00171"/>
    </source>
</evidence>
<dbReference type="NCBIfam" id="TIGR03240">
    <property type="entry name" value="arg_catab_astD"/>
    <property type="match status" value="1"/>
</dbReference>
<dbReference type="InterPro" id="IPR016160">
    <property type="entry name" value="Ald_DH_CS_CYS"/>
</dbReference>
<dbReference type="InterPro" id="IPR016163">
    <property type="entry name" value="Ald_DH_C"/>
</dbReference>
<dbReference type="EMBL" id="JABBCX010000002">
    <property type="protein sequence ID" value="NMF47814.1"/>
    <property type="molecule type" value="Genomic_DNA"/>
</dbReference>
<evidence type="ECO:0000256" key="4">
    <source>
        <dbReference type="HAMAP-Rule" id="MF_01174"/>
    </source>
</evidence>
<comment type="function">
    <text evidence="4">Catalyzes the NAD-dependent reduction of succinylglutamate semialdehyde into succinylglutamate.</text>
</comment>
<evidence type="ECO:0000256" key="5">
    <source>
        <dbReference type="PROSITE-ProRule" id="PRU10007"/>
    </source>
</evidence>
<sequence>MNTHLINNQWHTGLGPVFESINPSNGDVVWQGNGANADQVDSAIKAARAAQLQWADKPLEERIVILESFAAQLKEHSEEFATIIARETGKPLWETRTEVGAMTGKVAISVKAYHERTGTTENPMPGAKAFIRHKPHGVVAIFGPYNFPGHLPNGHIVPAILAGNTVVFKPSELTPHVAEFTLSLWLKAGLPAGVINLVQGEIETGKALASHKDIDGLFFTGSSNTGHLLHKQFAGHPGKILALEMGGNNPLIVKDVSDVSAAVHDIIQSGFITSGQRCTCARRLFIEKSANGDAILEKLISATKNIVVDDSFATEQPFMGAMISEKAALGMVAAQNELVSKGAQILVELKQLKSGTGFVSPGIIDVTNITNMPDEEHFGPLIKVYRFDDFDSAIIEANNTSFGLSAGLLSDSEDDYTHFLKRIRAGIVNWNRPITGASSAAPFGGIGASGNHRASAYYAADYCAYPVASVESDKVSLPQNLAPGLVIE</sequence>